<proteinExistence type="predicted"/>
<organism evidence="1 2">
    <name type="scientific">Rhizobium paknamense</name>
    <dbReference type="NCBI Taxonomy" id="1206817"/>
    <lineage>
        <taxon>Bacteria</taxon>
        <taxon>Pseudomonadati</taxon>
        <taxon>Pseudomonadota</taxon>
        <taxon>Alphaproteobacteria</taxon>
        <taxon>Hyphomicrobiales</taxon>
        <taxon>Rhizobiaceae</taxon>
        <taxon>Rhizobium/Agrobacterium group</taxon>
        <taxon>Rhizobium</taxon>
    </lineage>
</organism>
<dbReference type="EMBL" id="JAUSWH010000001">
    <property type="protein sequence ID" value="MDQ0454044.1"/>
    <property type="molecule type" value="Genomic_DNA"/>
</dbReference>
<sequence length="59" mass="6597">MAQAVLSFAAMVNGWTKAAQAKGLQYKSIKFENTQARSACGKLRGKIPFMPRPKHFVER</sequence>
<protein>
    <submittedName>
        <fullName evidence="1">Uncharacterized protein</fullName>
    </submittedName>
</protein>
<evidence type="ECO:0000313" key="2">
    <source>
        <dbReference type="Proteomes" id="UP001235269"/>
    </source>
</evidence>
<name>A0ABU0I9Z2_9HYPH</name>
<comment type="caution">
    <text evidence="1">The sequence shown here is derived from an EMBL/GenBank/DDBJ whole genome shotgun (WGS) entry which is preliminary data.</text>
</comment>
<accession>A0ABU0I9Z2</accession>
<evidence type="ECO:0000313" key="1">
    <source>
        <dbReference type="EMBL" id="MDQ0454044.1"/>
    </source>
</evidence>
<dbReference type="Proteomes" id="UP001235269">
    <property type="component" value="Unassembled WGS sequence"/>
</dbReference>
<reference evidence="1 2" key="1">
    <citation type="submission" date="2023-07" db="EMBL/GenBank/DDBJ databases">
        <title>Genomic Encyclopedia of Type Strains, Phase IV (KMG-IV): sequencing the most valuable type-strain genomes for metagenomic binning, comparative biology and taxonomic classification.</title>
        <authorList>
            <person name="Goeker M."/>
        </authorList>
    </citation>
    <scope>NUCLEOTIDE SEQUENCE [LARGE SCALE GENOMIC DNA]</scope>
    <source>
        <strain evidence="1 2">DSM 100301</strain>
    </source>
</reference>
<gene>
    <name evidence="1" type="ORF">QO005_000359</name>
</gene>
<dbReference type="RefSeq" id="WP_307156257.1">
    <property type="nucleotide sequence ID" value="NZ_JAUSWH010000001.1"/>
</dbReference>
<keyword evidence="2" id="KW-1185">Reference proteome</keyword>